<organism evidence="2 3">
    <name type="scientific">Eiseniibacteriota bacterium</name>
    <dbReference type="NCBI Taxonomy" id="2212470"/>
    <lineage>
        <taxon>Bacteria</taxon>
        <taxon>Candidatus Eiseniibacteriota</taxon>
    </lineage>
</organism>
<sequence>MKLRLAVLFAAVLAISVSSCGKSEDQESSQGDCLADSVQTAALIGHLRANFDDIHDVSMRFHHLDHNLNGMIRLDMHWEDGRMTSAAVATNETGSEEFADALIENIEKWYIEELTGPFDFSLPLKITIVGSDDSTFYEKGILTGEVTDSGDSPIKDAQVLLRSSDDPGITLSPFYSNREGIFVKTLIPVGHWDVECTAPGSEVVLVENVGFKEGEHIRKKFTFEQAK</sequence>
<feature type="chain" id="PRO_5047184540" evidence="1">
    <location>
        <begin position="22"/>
        <end position="227"/>
    </location>
</feature>
<feature type="signal peptide" evidence="1">
    <location>
        <begin position="1"/>
        <end position="21"/>
    </location>
</feature>
<keyword evidence="3" id="KW-1185">Reference proteome</keyword>
<evidence type="ECO:0000256" key="1">
    <source>
        <dbReference type="SAM" id="SignalP"/>
    </source>
</evidence>
<dbReference type="EMBL" id="JBHPEI010000004">
    <property type="protein sequence ID" value="MFC1799391.1"/>
    <property type="molecule type" value="Genomic_DNA"/>
</dbReference>
<comment type="caution">
    <text evidence="2">The sequence shown here is derived from an EMBL/GenBank/DDBJ whole genome shotgun (WGS) entry which is preliminary data.</text>
</comment>
<proteinExistence type="predicted"/>
<dbReference type="PROSITE" id="PS51257">
    <property type="entry name" value="PROKAR_LIPOPROTEIN"/>
    <property type="match status" value="1"/>
</dbReference>
<dbReference type="Gene3D" id="2.60.40.1120">
    <property type="entry name" value="Carboxypeptidase-like, regulatory domain"/>
    <property type="match status" value="1"/>
</dbReference>
<reference evidence="2 3" key="1">
    <citation type="submission" date="2024-09" db="EMBL/GenBank/DDBJ databases">
        <authorList>
            <person name="D'Angelo T."/>
        </authorList>
    </citation>
    <scope>NUCLEOTIDE SEQUENCE [LARGE SCALE GENOMIC DNA]</scope>
    <source>
        <strain evidence="2">SAG AM-311-F02</strain>
    </source>
</reference>
<dbReference type="SUPFAM" id="SSF49464">
    <property type="entry name" value="Carboxypeptidase regulatory domain-like"/>
    <property type="match status" value="1"/>
</dbReference>
<accession>A0ABV6YMV1</accession>
<evidence type="ECO:0000313" key="3">
    <source>
        <dbReference type="Proteomes" id="UP001594288"/>
    </source>
</evidence>
<protein>
    <submittedName>
        <fullName evidence="2">Carboxypeptidase-like regulatory domain-containing protein</fullName>
    </submittedName>
</protein>
<keyword evidence="1" id="KW-0732">Signal</keyword>
<name>A0ABV6YMV1_UNCEI</name>
<evidence type="ECO:0000313" key="2">
    <source>
        <dbReference type="EMBL" id="MFC1799391.1"/>
    </source>
</evidence>
<dbReference type="Proteomes" id="UP001594288">
    <property type="component" value="Unassembled WGS sequence"/>
</dbReference>
<gene>
    <name evidence="2" type="ORF">ACFL2Z_00555</name>
</gene>
<dbReference type="InterPro" id="IPR008969">
    <property type="entry name" value="CarboxyPept-like_regulatory"/>
</dbReference>